<gene>
    <name evidence="1" type="ORF">MELE44368_05095</name>
</gene>
<sequence length="51" mass="5074">MVTERLAVICTAQFSQMLPSGEDDAGVSGLASTTGDCAVNLGVVPRCSSAG</sequence>
<reference evidence="1 2" key="1">
    <citation type="submission" date="2013-06" db="EMBL/GenBank/DDBJ databases">
        <title>The draft sequence of the Mycobacterium elephantis genome.</title>
        <authorList>
            <person name="Pettersson F.B."/>
            <person name="Das S."/>
            <person name="Dasgupta S."/>
            <person name="Bhattacharya A."/>
            <person name="Kirsebom L.A."/>
        </authorList>
    </citation>
    <scope>NUCLEOTIDE SEQUENCE [LARGE SCALE GENOMIC DNA]</scope>
    <source>
        <strain evidence="1 2">DSM 44368</strain>
    </source>
</reference>
<accession>A0A439DPI0</accession>
<name>A0A439DPI0_9MYCO</name>
<comment type="caution">
    <text evidence="1">The sequence shown here is derived from an EMBL/GenBank/DDBJ whole genome shotgun (WGS) entry which is preliminary data.</text>
</comment>
<dbReference type="EMBL" id="ATDN01000034">
    <property type="protein sequence ID" value="RWA17524.1"/>
    <property type="molecule type" value="Genomic_DNA"/>
</dbReference>
<dbReference type="AlphaFoldDB" id="A0A439DPI0"/>
<organism evidence="1 2">
    <name type="scientific">Mycolicibacterium elephantis DSM 44368</name>
    <dbReference type="NCBI Taxonomy" id="1335622"/>
    <lineage>
        <taxon>Bacteria</taxon>
        <taxon>Bacillati</taxon>
        <taxon>Actinomycetota</taxon>
        <taxon>Actinomycetes</taxon>
        <taxon>Mycobacteriales</taxon>
        <taxon>Mycobacteriaceae</taxon>
        <taxon>Mycolicibacterium</taxon>
    </lineage>
</organism>
<dbReference type="Proteomes" id="UP000287177">
    <property type="component" value="Unassembled WGS sequence"/>
</dbReference>
<evidence type="ECO:0000313" key="1">
    <source>
        <dbReference type="EMBL" id="RWA17524.1"/>
    </source>
</evidence>
<proteinExistence type="predicted"/>
<evidence type="ECO:0000313" key="2">
    <source>
        <dbReference type="Proteomes" id="UP000287177"/>
    </source>
</evidence>
<protein>
    <submittedName>
        <fullName evidence="1">Uncharacterized protein</fullName>
    </submittedName>
</protein>
<keyword evidence="2" id="KW-1185">Reference proteome</keyword>